<reference evidence="3 4" key="1">
    <citation type="journal article" date="2024" name="IMA Fungus">
        <title>IMA Genome - F19 : A genome assembly and annotation guide to empower mycologists, including annotated draft genome sequences of Ceratocystis pirilliformis, Diaporthe australafricana, Fusarium ophioides, Paecilomyces lecythidis, and Sporothrix stenoceras.</title>
        <authorList>
            <person name="Aylward J."/>
            <person name="Wilson A.M."/>
            <person name="Visagie C.M."/>
            <person name="Spraker J."/>
            <person name="Barnes I."/>
            <person name="Buitendag C."/>
            <person name="Ceriani C."/>
            <person name="Del Mar Angel L."/>
            <person name="du Plessis D."/>
            <person name="Fuchs T."/>
            <person name="Gasser K."/>
            <person name="Kramer D."/>
            <person name="Li W."/>
            <person name="Munsamy K."/>
            <person name="Piso A."/>
            <person name="Price J.L."/>
            <person name="Sonnekus B."/>
            <person name="Thomas C."/>
            <person name="van der Nest A."/>
            <person name="van Dijk A."/>
            <person name="van Heerden A."/>
            <person name="van Vuuren N."/>
            <person name="Yilmaz N."/>
            <person name="Duong T.A."/>
            <person name="van der Merwe N.A."/>
            <person name="Wingfield M.J."/>
            <person name="Wingfield B.D."/>
        </authorList>
    </citation>
    <scope>NUCLEOTIDE SEQUENCE [LARGE SCALE GENOMIC DNA]</scope>
    <source>
        <strain evidence="3 4">CMW 5346</strain>
    </source>
</reference>
<dbReference type="PROSITE" id="PS00028">
    <property type="entry name" value="ZINC_FINGER_C2H2_1"/>
    <property type="match status" value="1"/>
</dbReference>
<feature type="compositionally biased region" description="Acidic residues" evidence="1">
    <location>
        <begin position="253"/>
        <end position="267"/>
    </location>
</feature>
<feature type="region of interest" description="Disordered" evidence="1">
    <location>
        <begin position="409"/>
        <end position="445"/>
    </location>
</feature>
<evidence type="ECO:0000313" key="4">
    <source>
        <dbReference type="Proteomes" id="UP001583186"/>
    </source>
</evidence>
<sequence length="549" mass="62142">MTDAHVRSLLPGSFFGLADDIFDHGLWGVAHEHALHHQQFATSPDFLQFQQEQVRVFQAPVAPNQLGPFDAELRLWEVLQHRFRCGLDDFFRYGLRPSLPRDHAGFSNYCVKLTAILVHPMWLPDIAHVRWILQRVVQERVPGHVRPLVPVYSYDRPPFADTAREWGFDVSMRMSLTESESSSSSTTKSTGDNPLLSRLASASRDASRAATEAEAELAWFFFSANAPRDLWWLDWQLQPVGEPGRPDVGAKTDDDEEEEDGDGEDENPFGLRVCDEILYGTFGQVGDSDNGDENVAVETLGDRRRREDNNAHQVGKHGGDDNDTTGAVELRPDQIFFHLQDEDLDRVLRLLAHPAFMEHTGFIPPQHYYAGYIKAHNLYGYGDVTKKEEGEEKPLLTCLQCAKKYHQGDNSNDHDHDHDREHDHGQDHDDGEDKEEEDNTASSDEHGHYLFQQFVRDVDSNRALEWLLHRKCEWLLAGCREGLIRASLEVTGDDLVLPDIPPFDPPPLAAQDRVFTHPSQLAVLERIEDVPHASVLWCLGQGEGGVDSE</sequence>
<dbReference type="InterPro" id="IPR013087">
    <property type="entry name" value="Znf_C2H2_type"/>
</dbReference>
<proteinExistence type="predicted"/>
<feature type="region of interest" description="Disordered" evidence="1">
    <location>
        <begin position="288"/>
        <end position="326"/>
    </location>
</feature>
<keyword evidence="4" id="KW-1185">Reference proteome</keyword>
<evidence type="ECO:0000259" key="2">
    <source>
        <dbReference type="PROSITE" id="PS00028"/>
    </source>
</evidence>
<evidence type="ECO:0000256" key="1">
    <source>
        <dbReference type="SAM" id="MobiDB-lite"/>
    </source>
</evidence>
<dbReference type="Proteomes" id="UP001583186">
    <property type="component" value="Unassembled WGS sequence"/>
</dbReference>
<evidence type="ECO:0000313" key="3">
    <source>
        <dbReference type="EMBL" id="KAL1888486.1"/>
    </source>
</evidence>
<feature type="domain" description="C2H2-type" evidence="2">
    <location>
        <begin position="398"/>
        <end position="418"/>
    </location>
</feature>
<protein>
    <recommendedName>
        <fullName evidence="2">C2H2-type domain-containing protein</fullName>
    </recommendedName>
</protein>
<feature type="region of interest" description="Disordered" evidence="1">
    <location>
        <begin position="241"/>
        <end position="269"/>
    </location>
</feature>
<feature type="compositionally biased region" description="Acidic residues" evidence="1">
    <location>
        <begin position="429"/>
        <end position="439"/>
    </location>
</feature>
<accession>A0ABR3YJK2</accession>
<gene>
    <name evidence="3" type="ORF">Sste5346_009530</name>
</gene>
<organism evidence="3 4">
    <name type="scientific">Sporothrix stenoceras</name>
    <dbReference type="NCBI Taxonomy" id="5173"/>
    <lineage>
        <taxon>Eukaryota</taxon>
        <taxon>Fungi</taxon>
        <taxon>Dikarya</taxon>
        <taxon>Ascomycota</taxon>
        <taxon>Pezizomycotina</taxon>
        <taxon>Sordariomycetes</taxon>
        <taxon>Sordariomycetidae</taxon>
        <taxon>Ophiostomatales</taxon>
        <taxon>Ophiostomataceae</taxon>
        <taxon>Sporothrix</taxon>
    </lineage>
</organism>
<dbReference type="EMBL" id="JAWCUI010000091">
    <property type="protein sequence ID" value="KAL1888486.1"/>
    <property type="molecule type" value="Genomic_DNA"/>
</dbReference>
<feature type="compositionally biased region" description="Basic and acidic residues" evidence="1">
    <location>
        <begin position="300"/>
        <end position="310"/>
    </location>
</feature>
<feature type="compositionally biased region" description="Basic and acidic residues" evidence="1">
    <location>
        <begin position="411"/>
        <end position="428"/>
    </location>
</feature>
<name>A0ABR3YJK2_9PEZI</name>
<comment type="caution">
    <text evidence="3">The sequence shown here is derived from an EMBL/GenBank/DDBJ whole genome shotgun (WGS) entry which is preliminary data.</text>
</comment>